<feature type="transmembrane region" description="Helical" evidence="7">
    <location>
        <begin position="169"/>
        <end position="190"/>
    </location>
</feature>
<keyword evidence="3" id="KW-1003">Cell membrane</keyword>
<feature type="transmembrane region" description="Helical" evidence="7">
    <location>
        <begin position="289"/>
        <end position="315"/>
    </location>
</feature>
<evidence type="ECO:0000313" key="8">
    <source>
        <dbReference type="EMBL" id="NUU16867.1"/>
    </source>
</evidence>
<name>A0A7Y6DXB3_9CELL</name>
<comment type="similarity">
    <text evidence="2">Belongs to the polysaccharide synthase family.</text>
</comment>
<evidence type="ECO:0000256" key="1">
    <source>
        <dbReference type="ARBA" id="ARBA00004651"/>
    </source>
</evidence>
<comment type="caution">
    <text evidence="8">The sequence shown here is derived from an EMBL/GenBank/DDBJ whole genome shotgun (WGS) entry which is preliminary data.</text>
</comment>
<evidence type="ECO:0000313" key="9">
    <source>
        <dbReference type="Proteomes" id="UP000565724"/>
    </source>
</evidence>
<feature type="transmembrane region" description="Helical" evidence="7">
    <location>
        <begin position="438"/>
        <end position="461"/>
    </location>
</feature>
<dbReference type="PANTHER" id="PTHR30250">
    <property type="entry name" value="PST FAMILY PREDICTED COLANIC ACID TRANSPORTER"/>
    <property type="match status" value="1"/>
</dbReference>
<feature type="transmembrane region" description="Helical" evidence="7">
    <location>
        <begin position="141"/>
        <end position="163"/>
    </location>
</feature>
<dbReference type="RefSeq" id="WP_175346748.1">
    <property type="nucleotide sequence ID" value="NZ_JABMCI010000056.1"/>
</dbReference>
<evidence type="ECO:0000256" key="6">
    <source>
        <dbReference type="ARBA" id="ARBA00023136"/>
    </source>
</evidence>
<dbReference type="AlphaFoldDB" id="A0A7Y6DXB3"/>
<proteinExistence type="inferred from homology"/>
<evidence type="ECO:0000256" key="5">
    <source>
        <dbReference type="ARBA" id="ARBA00022989"/>
    </source>
</evidence>
<feature type="transmembrane region" description="Helical" evidence="7">
    <location>
        <begin position="410"/>
        <end position="432"/>
    </location>
</feature>
<evidence type="ECO:0000256" key="2">
    <source>
        <dbReference type="ARBA" id="ARBA00007430"/>
    </source>
</evidence>
<dbReference type="CDD" id="cd13127">
    <property type="entry name" value="MATE_tuaB_like"/>
    <property type="match status" value="1"/>
</dbReference>
<dbReference type="PANTHER" id="PTHR30250:SF10">
    <property type="entry name" value="LIPOPOLYSACCHARIDE BIOSYNTHESIS PROTEIN WZXC"/>
    <property type="match status" value="1"/>
</dbReference>
<sequence length="489" mass="50430">MTLARTAVRGSAASIGGQGFRIVLQLVGLAVLARLLEPADFGVVAMVTAAIGLADILRDFGLSSAAVQAPSVSRGERVNLFWANTGLGLLCTVAVAASTPLLVALYDEPTLAHIVPALSLVLLISGINTQYRADLGRALRFVALASSDVLAQLVGTLVAIAVALLGGGYWAIVAQQLTVAVVALVVNVVSTRWRPGLPQRCTSIRRFFRFGLSVFGTQVLGYAAKNADTVALGAFWGSSVLGGYNRAQQIAVVPLNQINGPLTRVALPMLSKAHLDPARFSRAVLRAQLAGAYGTATVLAFVAGLAVPIVAVLLGPGWSEAAPILALLAIAGVFRSLSQLAYWMFLSSGRPGAQFALDLWAQPVMVAVIVLGASQGAVGAAWAAVAVWPVYWIVGLLVASRSAGLAAGPLVWRAVRALLGVALPAALASWYVSQAIDGPLIALAAGLAAGAALVAVVALAVRPVRRDVAEVVTLVRHAAQRGEKTSPQP</sequence>
<keyword evidence="6 7" id="KW-0472">Membrane</keyword>
<evidence type="ECO:0000256" key="7">
    <source>
        <dbReference type="SAM" id="Phobius"/>
    </source>
</evidence>
<organism evidence="8 9">
    <name type="scientific">Cellulomonas humilata</name>
    <dbReference type="NCBI Taxonomy" id="144055"/>
    <lineage>
        <taxon>Bacteria</taxon>
        <taxon>Bacillati</taxon>
        <taxon>Actinomycetota</taxon>
        <taxon>Actinomycetes</taxon>
        <taxon>Micrococcales</taxon>
        <taxon>Cellulomonadaceae</taxon>
        <taxon>Cellulomonas</taxon>
    </lineage>
</organism>
<evidence type="ECO:0000256" key="3">
    <source>
        <dbReference type="ARBA" id="ARBA00022475"/>
    </source>
</evidence>
<dbReference type="InterPro" id="IPR050833">
    <property type="entry name" value="Poly_Biosynth_Transport"/>
</dbReference>
<keyword evidence="9" id="KW-1185">Reference proteome</keyword>
<accession>A0A7Y6DXB3</accession>
<feature type="transmembrane region" description="Helical" evidence="7">
    <location>
        <begin position="321"/>
        <end position="343"/>
    </location>
</feature>
<keyword evidence="5 7" id="KW-1133">Transmembrane helix</keyword>
<comment type="subcellular location">
    <subcellularLocation>
        <location evidence="1">Cell membrane</location>
        <topology evidence="1">Multi-pass membrane protein</topology>
    </subcellularLocation>
</comment>
<gene>
    <name evidence="8" type="ORF">HP550_06335</name>
</gene>
<keyword evidence="4 7" id="KW-0812">Transmembrane</keyword>
<feature type="transmembrane region" description="Helical" evidence="7">
    <location>
        <begin position="78"/>
        <end position="105"/>
    </location>
</feature>
<dbReference type="Proteomes" id="UP000565724">
    <property type="component" value="Unassembled WGS sequence"/>
</dbReference>
<feature type="transmembrane region" description="Helical" evidence="7">
    <location>
        <begin position="111"/>
        <end position="129"/>
    </location>
</feature>
<dbReference type="EMBL" id="JABMCI010000056">
    <property type="protein sequence ID" value="NUU16867.1"/>
    <property type="molecule type" value="Genomic_DNA"/>
</dbReference>
<protein>
    <submittedName>
        <fullName evidence="8">Lipopolysaccharide biosynthesis protein</fullName>
    </submittedName>
</protein>
<reference evidence="8 9" key="1">
    <citation type="submission" date="2020-05" db="EMBL/GenBank/DDBJ databases">
        <title>Genome Sequencing of Type Strains.</title>
        <authorList>
            <person name="Lemaire J.F."/>
            <person name="Inderbitzin P."/>
            <person name="Gregorio O.A."/>
            <person name="Collins S.B."/>
            <person name="Wespe N."/>
            <person name="Knight-Connoni V."/>
        </authorList>
    </citation>
    <scope>NUCLEOTIDE SEQUENCE [LARGE SCALE GENOMIC DNA]</scope>
    <source>
        <strain evidence="8 9">ATCC 25174</strain>
    </source>
</reference>
<dbReference type="Pfam" id="PF13440">
    <property type="entry name" value="Polysacc_synt_3"/>
    <property type="match status" value="1"/>
</dbReference>
<evidence type="ECO:0000256" key="4">
    <source>
        <dbReference type="ARBA" id="ARBA00022692"/>
    </source>
</evidence>
<dbReference type="GO" id="GO:0005886">
    <property type="term" value="C:plasma membrane"/>
    <property type="evidence" value="ECO:0007669"/>
    <property type="project" value="UniProtKB-SubCell"/>
</dbReference>